<dbReference type="EMBL" id="SMAD01000006">
    <property type="protein sequence ID" value="TCS86806.1"/>
    <property type="molecule type" value="Genomic_DNA"/>
</dbReference>
<feature type="compositionally biased region" description="Low complexity" evidence="1">
    <location>
        <begin position="57"/>
        <end position="69"/>
    </location>
</feature>
<evidence type="ECO:0000313" key="2">
    <source>
        <dbReference type="EMBL" id="TCS86806.1"/>
    </source>
</evidence>
<feature type="region of interest" description="Disordered" evidence="1">
    <location>
        <begin position="22"/>
        <end position="83"/>
    </location>
</feature>
<protein>
    <submittedName>
        <fullName evidence="2">Uncharacterized protein</fullName>
    </submittedName>
</protein>
<dbReference type="Proteomes" id="UP000295807">
    <property type="component" value="Unassembled WGS sequence"/>
</dbReference>
<name>A0A4R3KPZ2_9SPHI</name>
<organism evidence="2 3">
    <name type="scientific">Anseongella ginsenosidimutans</name>
    <dbReference type="NCBI Taxonomy" id="496056"/>
    <lineage>
        <taxon>Bacteria</taxon>
        <taxon>Pseudomonadati</taxon>
        <taxon>Bacteroidota</taxon>
        <taxon>Sphingobacteriia</taxon>
        <taxon>Sphingobacteriales</taxon>
        <taxon>Sphingobacteriaceae</taxon>
        <taxon>Anseongella</taxon>
    </lineage>
</organism>
<reference evidence="2 3" key="1">
    <citation type="submission" date="2019-03" db="EMBL/GenBank/DDBJ databases">
        <title>Genomic Encyclopedia of Type Strains, Phase IV (KMG-IV): sequencing the most valuable type-strain genomes for metagenomic binning, comparative biology and taxonomic classification.</title>
        <authorList>
            <person name="Goeker M."/>
        </authorList>
    </citation>
    <scope>NUCLEOTIDE SEQUENCE [LARGE SCALE GENOMIC DNA]</scope>
    <source>
        <strain evidence="2 3">DSM 21100</strain>
    </source>
</reference>
<proteinExistence type="predicted"/>
<evidence type="ECO:0000256" key="1">
    <source>
        <dbReference type="SAM" id="MobiDB-lite"/>
    </source>
</evidence>
<dbReference type="AlphaFoldDB" id="A0A4R3KPZ2"/>
<accession>A0A4R3KPZ2</accession>
<gene>
    <name evidence="2" type="ORF">EDD80_106117</name>
</gene>
<comment type="caution">
    <text evidence="2">The sequence shown here is derived from an EMBL/GenBank/DDBJ whole genome shotgun (WGS) entry which is preliminary data.</text>
</comment>
<sequence length="125" mass="14146">MGKVGWEAPRALACPQRAMLILRNGESPERDRAGQCPRRRARMPRGDVDSPNGETGRANAPAPRANAAPYEHPDSANDLQSLKSPRKLLKRYFRQLRLVLGINKPVLSKQKILLRFPQLQLRYIP</sequence>
<evidence type="ECO:0000313" key="3">
    <source>
        <dbReference type="Proteomes" id="UP000295807"/>
    </source>
</evidence>
<keyword evidence="3" id="KW-1185">Reference proteome</keyword>